<dbReference type="AlphaFoldDB" id="X0UR11"/>
<dbReference type="EMBL" id="BARS01029281">
    <property type="protein sequence ID" value="GAG02728.1"/>
    <property type="molecule type" value="Genomic_DNA"/>
</dbReference>
<organism evidence="1">
    <name type="scientific">marine sediment metagenome</name>
    <dbReference type="NCBI Taxonomy" id="412755"/>
    <lineage>
        <taxon>unclassified sequences</taxon>
        <taxon>metagenomes</taxon>
        <taxon>ecological metagenomes</taxon>
    </lineage>
</organism>
<reference evidence="1" key="1">
    <citation type="journal article" date="2014" name="Front. Microbiol.">
        <title>High frequency of phylogenetically diverse reductive dehalogenase-homologous genes in deep subseafloor sedimentary metagenomes.</title>
        <authorList>
            <person name="Kawai M."/>
            <person name="Futagami T."/>
            <person name="Toyoda A."/>
            <person name="Takaki Y."/>
            <person name="Nishi S."/>
            <person name="Hori S."/>
            <person name="Arai W."/>
            <person name="Tsubouchi T."/>
            <person name="Morono Y."/>
            <person name="Uchiyama I."/>
            <person name="Ito T."/>
            <person name="Fujiyama A."/>
            <person name="Inagaki F."/>
            <person name="Takami H."/>
        </authorList>
    </citation>
    <scope>NUCLEOTIDE SEQUENCE</scope>
    <source>
        <strain evidence="1">Expedition CK06-06</strain>
    </source>
</reference>
<sequence>SASNNRAVPLPRQAISQYQSAMSGRIAKKI</sequence>
<accession>X0UR11</accession>
<evidence type="ECO:0000313" key="1">
    <source>
        <dbReference type="EMBL" id="GAG02728.1"/>
    </source>
</evidence>
<protein>
    <submittedName>
        <fullName evidence="1">Uncharacterized protein</fullName>
    </submittedName>
</protein>
<gene>
    <name evidence="1" type="ORF">S01H1_45785</name>
</gene>
<feature type="non-terminal residue" evidence="1">
    <location>
        <position position="1"/>
    </location>
</feature>
<name>X0UR11_9ZZZZ</name>
<comment type="caution">
    <text evidence="1">The sequence shown here is derived from an EMBL/GenBank/DDBJ whole genome shotgun (WGS) entry which is preliminary data.</text>
</comment>
<proteinExistence type="predicted"/>